<feature type="transmembrane region" description="Helical" evidence="2">
    <location>
        <begin position="390"/>
        <end position="411"/>
    </location>
</feature>
<evidence type="ECO:0000259" key="3">
    <source>
        <dbReference type="Pfam" id="PF03703"/>
    </source>
</evidence>
<organism evidence="4 5">
    <name type="scientific">Lentilactobacillus raoultii</name>
    <dbReference type="NCBI Taxonomy" id="1987503"/>
    <lineage>
        <taxon>Bacteria</taxon>
        <taxon>Bacillati</taxon>
        <taxon>Bacillota</taxon>
        <taxon>Bacilli</taxon>
        <taxon>Lactobacillales</taxon>
        <taxon>Lactobacillaceae</taxon>
        <taxon>Lentilactobacillus</taxon>
    </lineage>
</organism>
<feature type="transmembrane region" description="Helical" evidence="2">
    <location>
        <begin position="12"/>
        <end position="33"/>
    </location>
</feature>
<keyword evidence="2" id="KW-0812">Transmembrane</keyword>
<dbReference type="RefSeq" id="WP_121979335.1">
    <property type="nucleotide sequence ID" value="NZ_JBHTLH010000038.1"/>
</dbReference>
<feature type="transmembrane region" description="Helical" evidence="2">
    <location>
        <begin position="45"/>
        <end position="68"/>
    </location>
</feature>
<feature type="domain" description="YdbS-like PH" evidence="3">
    <location>
        <begin position="408"/>
        <end position="487"/>
    </location>
</feature>
<dbReference type="Proteomes" id="UP001597156">
    <property type="component" value="Unassembled WGS sequence"/>
</dbReference>
<evidence type="ECO:0000256" key="2">
    <source>
        <dbReference type="SAM" id="Phobius"/>
    </source>
</evidence>
<dbReference type="Pfam" id="PF03703">
    <property type="entry name" value="bPH_2"/>
    <property type="match status" value="3"/>
</dbReference>
<feature type="compositionally biased region" description="Low complexity" evidence="1">
    <location>
        <begin position="152"/>
        <end position="168"/>
    </location>
</feature>
<feature type="domain" description="YdbS-like PH" evidence="3">
    <location>
        <begin position="67"/>
        <end position="134"/>
    </location>
</feature>
<keyword evidence="2" id="KW-0472">Membrane</keyword>
<keyword evidence="5" id="KW-1185">Reference proteome</keyword>
<keyword evidence="2" id="KW-1133">Transmembrane helix</keyword>
<dbReference type="InterPro" id="IPR014529">
    <property type="entry name" value="UCP026631"/>
</dbReference>
<accession>A0ABW3PLH5</accession>
<feature type="transmembrane region" description="Helical" evidence="2">
    <location>
        <begin position="228"/>
        <end position="252"/>
    </location>
</feature>
<feature type="region of interest" description="Disordered" evidence="1">
    <location>
        <begin position="150"/>
        <end position="172"/>
    </location>
</feature>
<proteinExistence type="predicted"/>
<protein>
    <submittedName>
        <fullName evidence="4">PH domain-containing protein</fullName>
    </submittedName>
</protein>
<dbReference type="PANTHER" id="PTHR34473">
    <property type="entry name" value="UPF0699 TRANSMEMBRANE PROTEIN YDBS"/>
    <property type="match status" value="1"/>
</dbReference>
<comment type="caution">
    <text evidence="4">The sequence shown here is derived from an EMBL/GenBank/DDBJ whole genome shotgun (WGS) entry which is preliminary data.</text>
</comment>
<evidence type="ECO:0000313" key="5">
    <source>
        <dbReference type="Proteomes" id="UP001597156"/>
    </source>
</evidence>
<dbReference type="PIRSF" id="PIRSF026631">
    <property type="entry name" value="UCP026631"/>
    <property type="match status" value="1"/>
</dbReference>
<evidence type="ECO:0000313" key="4">
    <source>
        <dbReference type="EMBL" id="MFD1125800.1"/>
    </source>
</evidence>
<feature type="domain" description="YdbS-like PH" evidence="3">
    <location>
        <begin position="258"/>
        <end position="323"/>
    </location>
</feature>
<gene>
    <name evidence="4" type="ORF">ACFQ22_10615</name>
</gene>
<feature type="transmembrane region" description="Helical" evidence="2">
    <location>
        <begin position="187"/>
        <end position="208"/>
    </location>
</feature>
<evidence type="ECO:0000256" key="1">
    <source>
        <dbReference type="SAM" id="MobiDB-lite"/>
    </source>
</evidence>
<reference evidence="5" key="1">
    <citation type="journal article" date="2019" name="Int. J. Syst. Evol. Microbiol.">
        <title>The Global Catalogue of Microorganisms (GCM) 10K type strain sequencing project: providing services to taxonomists for standard genome sequencing and annotation.</title>
        <authorList>
            <consortium name="The Broad Institute Genomics Platform"/>
            <consortium name="The Broad Institute Genome Sequencing Center for Infectious Disease"/>
            <person name="Wu L."/>
            <person name="Ma J."/>
        </authorList>
    </citation>
    <scope>NUCLEOTIDE SEQUENCE [LARGE SCALE GENOMIC DNA]</scope>
    <source>
        <strain evidence="5">CCUG 71848</strain>
    </source>
</reference>
<sequence length="491" mass="56091">MMSETPKQHLSLFSLFYYAAKGLANWGLLILVFMPAQNALTDLHLNVLMVVSGLLGLIIGWGLLKFYFFTFQISDEMITINSGILIKRHTHIPYGRIQTIQRNQWFFLKPLHLEQLKIETAGHDSHRPEVVLPVVAETVRQQIEQKRAAIKSPLTQPQSTSPSETITPVSATAATDRQSYRINTHDLNIFALTSFGFLPLLGILFAIYGKLQDYLPQHLLNTVTNELVSQSILIIALVVGFLVMIAIIGSYLSLIQKYYQFTLTAQPGQLKTYRGLFQRSSITIPLDRIQALKIKQNVLRQWAKLATIQALAASSAGDDDKGNDMIILPVIKTRELFDRLHQFVTWVPTAQIQLNQLPKRHHYYFIRNAILIALVPVIGCLYFLKLWGLLSLPLLIIAFFLGWYAANNVGWQIHQKLLIMQTGSLFTRTEFIVPKKNVQSFSLDQSIWMARKSLAHIRVNVRHGNHNEQISVRYLPLKDAQMIFEWLKIRN</sequence>
<name>A0ABW3PLH5_9LACO</name>
<dbReference type="EMBL" id="JBHTLH010000038">
    <property type="protein sequence ID" value="MFD1125800.1"/>
    <property type="molecule type" value="Genomic_DNA"/>
</dbReference>
<feature type="transmembrane region" description="Helical" evidence="2">
    <location>
        <begin position="364"/>
        <end position="384"/>
    </location>
</feature>
<dbReference type="InterPro" id="IPR005182">
    <property type="entry name" value="YdbS-like_PH"/>
</dbReference>
<dbReference type="PANTHER" id="PTHR34473:SF2">
    <property type="entry name" value="UPF0699 TRANSMEMBRANE PROTEIN YDBT"/>
    <property type="match status" value="1"/>
</dbReference>